<organism evidence="1 2">
    <name type="scientific">Flavivirga eckloniae</name>
    <dbReference type="NCBI Taxonomy" id="1803846"/>
    <lineage>
        <taxon>Bacteria</taxon>
        <taxon>Pseudomonadati</taxon>
        <taxon>Bacteroidota</taxon>
        <taxon>Flavobacteriia</taxon>
        <taxon>Flavobacteriales</taxon>
        <taxon>Flavobacteriaceae</taxon>
        <taxon>Flavivirga</taxon>
    </lineage>
</organism>
<gene>
    <name evidence="1" type="ORF">C1H87_17680</name>
</gene>
<keyword evidence="2" id="KW-1185">Reference proteome</keyword>
<evidence type="ECO:0000313" key="2">
    <source>
        <dbReference type="Proteomes" id="UP000235826"/>
    </source>
</evidence>
<dbReference type="EMBL" id="CP025791">
    <property type="protein sequence ID" value="AUP80443.1"/>
    <property type="molecule type" value="Genomic_DNA"/>
</dbReference>
<protein>
    <submittedName>
        <fullName evidence="1">Uncharacterized protein</fullName>
    </submittedName>
</protein>
<name>A0A2K9PTQ4_9FLAO</name>
<dbReference type="Proteomes" id="UP000235826">
    <property type="component" value="Chromosome"/>
</dbReference>
<dbReference type="RefSeq" id="WP_102757089.1">
    <property type="nucleotide sequence ID" value="NZ_CP025791.1"/>
</dbReference>
<proteinExistence type="predicted"/>
<dbReference type="KEGG" id="fek:C1H87_17680"/>
<reference evidence="1 2" key="1">
    <citation type="submission" date="2018-01" db="EMBL/GenBank/DDBJ databases">
        <title>Complete genome sequence of Flavivirga eckloniae ECD14 isolated from seaweed Ecklonia cava.</title>
        <authorList>
            <person name="Lee J.H."/>
            <person name="Baik K.S."/>
            <person name="Seong C.N."/>
        </authorList>
    </citation>
    <scope>NUCLEOTIDE SEQUENCE [LARGE SCALE GENOMIC DNA]</scope>
    <source>
        <strain evidence="1 2">ECD14</strain>
    </source>
</reference>
<dbReference type="AlphaFoldDB" id="A0A2K9PTQ4"/>
<sequence>MKNIYDAYSIFEKISVLVFYNFPFQMTPKNRDKLAQSRFTSPSKTTKHIFAAWQNITENATGLFSPFQHPFIELTLCTEIDLQLLTHH</sequence>
<accession>A0A2K9PTQ4</accession>
<evidence type="ECO:0000313" key="1">
    <source>
        <dbReference type="EMBL" id="AUP80443.1"/>
    </source>
</evidence>